<name>A0AAD4P0S7_PERFH</name>
<dbReference type="Proteomes" id="UP001190926">
    <property type="component" value="Unassembled WGS sequence"/>
</dbReference>
<dbReference type="Gene3D" id="3.30.420.10">
    <property type="entry name" value="Ribonuclease H-like superfamily/Ribonuclease H"/>
    <property type="match status" value="1"/>
</dbReference>
<protein>
    <recommendedName>
        <fullName evidence="3">Transposase Tc1-like domain-containing protein</fullName>
    </recommendedName>
</protein>
<evidence type="ECO:0000313" key="1">
    <source>
        <dbReference type="EMBL" id="KAH6821862.1"/>
    </source>
</evidence>
<reference evidence="1 2" key="1">
    <citation type="journal article" date="2021" name="Nat. Commun.">
        <title>Incipient diploidization of the medicinal plant Perilla within 10,000 years.</title>
        <authorList>
            <person name="Zhang Y."/>
            <person name="Shen Q."/>
            <person name="Leng L."/>
            <person name="Zhang D."/>
            <person name="Chen S."/>
            <person name="Shi Y."/>
            <person name="Ning Z."/>
            <person name="Chen S."/>
        </authorList>
    </citation>
    <scope>NUCLEOTIDE SEQUENCE [LARGE SCALE GENOMIC DNA]</scope>
    <source>
        <strain evidence="2">cv. PC099</strain>
    </source>
</reference>
<dbReference type="PANTHER" id="PTHR47169:SF2">
    <property type="entry name" value="OS01G0541250 PROTEIN"/>
    <property type="match status" value="1"/>
</dbReference>
<comment type="caution">
    <text evidence="1">The sequence shown here is derived from an EMBL/GenBank/DDBJ whole genome shotgun (WGS) entry which is preliminary data.</text>
</comment>
<dbReference type="AlphaFoldDB" id="A0AAD4P0S7"/>
<accession>A0AAD4P0S7</accession>
<keyword evidence="2" id="KW-1185">Reference proteome</keyword>
<evidence type="ECO:0000313" key="2">
    <source>
        <dbReference type="Proteomes" id="UP001190926"/>
    </source>
</evidence>
<gene>
    <name evidence="1" type="ORF">C2S53_008467</name>
</gene>
<organism evidence="1 2">
    <name type="scientific">Perilla frutescens var. hirtella</name>
    <name type="common">Perilla citriodora</name>
    <name type="synonym">Perilla setoyensis</name>
    <dbReference type="NCBI Taxonomy" id="608512"/>
    <lineage>
        <taxon>Eukaryota</taxon>
        <taxon>Viridiplantae</taxon>
        <taxon>Streptophyta</taxon>
        <taxon>Embryophyta</taxon>
        <taxon>Tracheophyta</taxon>
        <taxon>Spermatophyta</taxon>
        <taxon>Magnoliopsida</taxon>
        <taxon>eudicotyledons</taxon>
        <taxon>Gunneridae</taxon>
        <taxon>Pentapetalae</taxon>
        <taxon>asterids</taxon>
        <taxon>lamiids</taxon>
        <taxon>Lamiales</taxon>
        <taxon>Lamiaceae</taxon>
        <taxon>Nepetoideae</taxon>
        <taxon>Elsholtzieae</taxon>
        <taxon>Perilla</taxon>
    </lineage>
</organism>
<dbReference type="PANTHER" id="PTHR47169">
    <property type="entry name" value="OS01G0541250 PROTEIN"/>
    <property type="match status" value="1"/>
</dbReference>
<evidence type="ECO:0008006" key="3">
    <source>
        <dbReference type="Google" id="ProtNLM"/>
    </source>
</evidence>
<dbReference type="GO" id="GO:0003676">
    <property type="term" value="F:nucleic acid binding"/>
    <property type="evidence" value="ECO:0007669"/>
    <property type="project" value="InterPro"/>
</dbReference>
<dbReference type="Gene3D" id="1.10.10.60">
    <property type="entry name" value="Homeodomain-like"/>
    <property type="match status" value="1"/>
</dbReference>
<dbReference type="InterPro" id="IPR036397">
    <property type="entry name" value="RNaseH_sf"/>
</dbReference>
<dbReference type="EMBL" id="SDAM02001843">
    <property type="protein sequence ID" value="KAH6821862.1"/>
    <property type="molecule type" value="Genomic_DNA"/>
</dbReference>
<sequence>MSTPEMNHNDQHEITPKRKYLTSEIKRAIYEILLQESRDGNDIRRTSGVVPEFFFESINNVSRKRVEFNLDKIKDILLRRRTNIRSLAKALKISKSTIHRRIREGNIPPNSTVVKLNLTEENKKARLEFSLSIINKVMVASNPSFINMHDYIHFDEKWFYMSNTTQKY</sequence>
<proteinExistence type="predicted"/>